<accession>A0ACB7TAT7</accession>
<sequence length="1311" mass="146720">MALRESFGASRNRLPHERVLGTMSQLARPPASQQHMWGFSAPYRCAHCKLRFVDESEHSCHHRHQHGLKPVAVENWSSVERCYGPATGSPSRASQVIDFTCLLCEQQFTSWTEVSDHLAHAHSKRVCTCCGRLFISEVALKSHLRNMHDALRVETCRAEVAATSSSASSLEASTSATNEPATKNPESGRAKDKVPTESRVLVDCSICQKSQKHPQDSDGAFSCAHCTWTSLSVSRLKSHHLEMHDKGECAQLLSQGTSGTEARPPAGVPMTRDDSVDRGSVSGRSSSVESPVQSAASNGGKIRKATVPSVDRGAVSVEKKRKKAAPAKRKLEVACPSCNFTGATLLALRLHNISEHSGEPFCESDGKCASRKPSTATKAKQARASKATSRPAVKAKQASDSSRAKKSLTAHGYQHDGFVCSDKSSLESDDDNSTITPAGSPRSDADASWYPSERSCEDTVHEEDESSGSGVDNEESGIACERCQESFASKLGLAVHMSRTHRISFFCTYCFHGAKSAEFVRLHHKREHRQLPFAYHTLDGLRLVTVGSDSDESDENSVNKERLIGRSARNPARHRHRADQKSVPRSSSQQSSANKSSSEQQDSTPWRRKRPRLLSSSSDEATDCYELETATEPTIMRSVYYGYRCPKSVRAFHQLVANISDEFKCSAFNCGFSTDNSSDFEKHLKNHDLVDVFCLYCGAGVASPRALLTHLEEDHSDLRLQCFKCLYRTAQNIHFSVHFPQAHPQDSITSVPLSSRGEPAASSPAVKSKEVNPYMCGFPGCSFMDRKRHVFERHFEEVHGDSDSYPCESCGKSCQSVIALLEHLRDHGFAEIECGYCNFGAEDAGTMMLHACYCHSNHITMFRVRNDDLGKELITSSDRGIKYEISYDLSHLTFQQRCCFCPALVSGFDDFQRHTSGKHSLTLSVQELADKLFMFYDYTEAVQHGQCPFCSFAIDDVGRLQQHVLKQELCVTSYICSACHRGFDDQLSWQKHVDNGRCSSTAALQVCENGPLLAWVQQNLGFMFKRFTCSHCTQVFQVESTFRSHLLRHYTYYPAQCKTCGQSFRGVRARDSHMRAVHGSSNSAKDMNASIEAEVKRQSISRTLHSCQKCGFQTFSQTYIETHEERCSVSESPVPTLQAYSDRSSEKATATTEEEEDVLAYYCMQCSVGFMYLERLLSHGFTHHGCDYFCSRCYRGFQTKERFLQHCRSRACRRPPSVFHVEVVKRSSKRKFFYREIAIDYDGPYTSSGEDDELEESYYSFYNEDYEPVQGIGCTYITDEKTGMKVPVSKIPRIQNIEPYVCVLDWKKTLF</sequence>
<comment type="caution">
    <text evidence="1">The sequence shown here is derived from an EMBL/GenBank/DDBJ whole genome shotgun (WGS) entry which is preliminary data.</text>
</comment>
<evidence type="ECO:0000313" key="2">
    <source>
        <dbReference type="Proteomes" id="UP000821845"/>
    </source>
</evidence>
<keyword evidence="2" id="KW-1185">Reference proteome</keyword>
<organism evidence="1 2">
    <name type="scientific">Hyalomma asiaticum</name>
    <name type="common">Tick</name>
    <dbReference type="NCBI Taxonomy" id="266040"/>
    <lineage>
        <taxon>Eukaryota</taxon>
        <taxon>Metazoa</taxon>
        <taxon>Ecdysozoa</taxon>
        <taxon>Arthropoda</taxon>
        <taxon>Chelicerata</taxon>
        <taxon>Arachnida</taxon>
        <taxon>Acari</taxon>
        <taxon>Parasitiformes</taxon>
        <taxon>Ixodida</taxon>
        <taxon>Ixodoidea</taxon>
        <taxon>Ixodidae</taxon>
        <taxon>Hyalomminae</taxon>
        <taxon>Hyalomma</taxon>
    </lineage>
</organism>
<dbReference type="Proteomes" id="UP000821845">
    <property type="component" value="Chromosome 10"/>
</dbReference>
<reference evidence="1" key="1">
    <citation type="submission" date="2020-05" db="EMBL/GenBank/DDBJ databases">
        <title>Large-scale comparative analyses of tick genomes elucidate their genetic diversity and vector capacities.</title>
        <authorList>
            <person name="Jia N."/>
            <person name="Wang J."/>
            <person name="Shi W."/>
            <person name="Du L."/>
            <person name="Sun Y."/>
            <person name="Zhan W."/>
            <person name="Jiang J."/>
            <person name="Wang Q."/>
            <person name="Zhang B."/>
            <person name="Ji P."/>
            <person name="Sakyi L.B."/>
            <person name="Cui X."/>
            <person name="Yuan T."/>
            <person name="Jiang B."/>
            <person name="Yang W."/>
            <person name="Lam T.T.-Y."/>
            <person name="Chang Q."/>
            <person name="Ding S."/>
            <person name="Wang X."/>
            <person name="Zhu J."/>
            <person name="Ruan X."/>
            <person name="Zhao L."/>
            <person name="Wei J."/>
            <person name="Que T."/>
            <person name="Du C."/>
            <person name="Cheng J."/>
            <person name="Dai P."/>
            <person name="Han X."/>
            <person name="Huang E."/>
            <person name="Gao Y."/>
            <person name="Liu J."/>
            <person name="Shao H."/>
            <person name="Ye R."/>
            <person name="Li L."/>
            <person name="Wei W."/>
            <person name="Wang X."/>
            <person name="Wang C."/>
            <person name="Yang T."/>
            <person name="Huo Q."/>
            <person name="Li W."/>
            <person name="Guo W."/>
            <person name="Chen H."/>
            <person name="Zhou L."/>
            <person name="Ni X."/>
            <person name="Tian J."/>
            <person name="Zhou Y."/>
            <person name="Sheng Y."/>
            <person name="Liu T."/>
            <person name="Pan Y."/>
            <person name="Xia L."/>
            <person name="Li J."/>
            <person name="Zhao F."/>
            <person name="Cao W."/>
        </authorList>
    </citation>
    <scope>NUCLEOTIDE SEQUENCE</scope>
    <source>
        <strain evidence="1">Hyas-2018</strain>
    </source>
</reference>
<protein>
    <submittedName>
        <fullName evidence="1">Uncharacterized protein</fullName>
    </submittedName>
</protein>
<proteinExistence type="predicted"/>
<name>A0ACB7TAT7_HYAAI</name>
<gene>
    <name evidence="1" type="ORF">HPB50_017974</name>
</gene>
<evidence type="ECO:0000313" key="1">
    <source>
        <dbReference type="EMBL" id="KAH6943248.1"/>
    </source>
</evidence>
<dbReference type="EMBL" id="CM023490">
    <property type="protein sequence ID" value="KAH6943248.1"/>
    <property type="molecule type" value="Genomic_DNA"/>
</dbReference>